<dbReference type="GO" id="GO:0003723">
    <property type="term" value="F:RNA binding"/>
    <property type="evidence" value="ECO:0007669"/>
    <property type="project" value="UniProtKB-KW"/>
</dbReference>
<evidence type="ECO:0000313" key="11">
    <source>
        <dbReference type="EMBL" id="CCI49886.1"/>
    </source>
</evidence>
<dbReference type="STRING" id="65357.A0A024GTI9"/>
<comment type="caution">
    <text evidence="11">The sequence shown here is derived from an EMBL/GenBank/DDBJ whole genome shotgun (WGS) entry which is preliminary data.</text>
</comment>
<protein>
    <submittedName>
        <fullName evidence="11">Uncharacterized protein</fullName>
    </submittedName>
</protein>
<dbReference type="PANTHER" id="PTHR11953:SF2">
    <property type="entry name" value="EXOSOME COMPLEX COMPONENT MTR3"/>
    <property type="match status" value="1"/>
</dbReference>
<dbReference type="Proteomes" id="UP000053237">
    <property type="component" value="Unassembled WGS sequence"/>
</dbReference>
<gene>
    <name evidence="11" type="ORF">BN9_113600</name>
</gene>
<dbReference type="EMBL" id="CAIX01000360">
    <property type="protein sequence ID" value="CCI49886.1"/>
    <property type="molecule type" value="Genomic_DNA"/>
</dbReference>
<dbReference type="CDD" id="cd11371">
    <property type="entry name" value="RNase_PH_MTR3"/>
    <property type="match status" value="1"/>
</dbReference>
<evidence type="ECO:0000256" key="7">
    <source>
        <dbReference type="ARBA" id="ARBA00022884"/>
    </source>
</evidence>
<dbReference type="GO" id="GO:0071028">
    <property type="term" value="P:nuclear mRNA surveillance"/>
    <property type="evidence" value="ECO:0007669"/>
    <property type="project" value="TreeGrafter"/>
</dbReference>
<sequence length="251" mass="27281">MQNCYFPNVAKSTKLSADTICRADGTRTSIDQIRATYMQVGLIHNAAGSAYVELQGTKVICAVYGPRNDPRGRRTFHEDGQLICDVKFAPFAEHNHSRSPGQGPDELDYSQIVTKALLPAIFLDKLPKCVVSCFVVILQSDGSDLAAAIMAASLALADAAIEMCDMVTACTAGIIDDKVVVDPCKSEEQRSQGNAMLAILPSLQKVTFVMQEGTITHEQLEDILNVCKVACSNALKKRMKVALTQNVKEER</sequence>
<dbReference type="GO" id="GO:0016075">
    <property type="term" value="P:rRNA catabolic process"/>
    <property type="evidence" value="ECO:0007669"/>
    <property type="project" value="TreeGrafter"/>
</dbReference>
<evidence type="ECO:0000256" key="3">
    <source>
        <dbReference type="ARBA" id="ARBA00006678"/>
    </source>
</evidence>
<evidence type="ECO:0000259" key="10">
    <source>
        <dbReference type="Pfam" id="PF03725"/>
    </source>
</evidence>
<dbReference type="GO" id="GO:0071051">
    <property type="term" value="P:poly(A)-dependent snoRNA 3'-end processing"/>
    <property type="evidence" value="ECO:0007669"/>
    <property type="project" value="TreeGrafter"/>
</dbReference>
<name>A0A024GTI9_9STRA</name>
<dbReference type="SUPFAM" id="SSF55666">
    <property type="entry name" value="Ribonuclease PH domain 2-like"/>
    <property type="match status" value="1"/>
</dbReference>
<keyword evidence="7" id="KW-0694">RNA-binding</keyword>
<evidence type="ECO:0000259" key="9">
    <source>
        <dbReference type="Pfam" id="PF01138"/>
    </source>
</evidence>
<dbReference type="PANTHER" id="PTHR11953">
    <property type="entry name" value="EXOSOME COMPLEX COMPONENT"/>
    <property type="match status" value="1"/>
</dbReference>
<dbReference type="GO" id="GO:0005730">
    <property type="term" value="C:nucleolus"/>
    <property type="evidence" value="ECO:0007669"/>
    <property type="project" value="TreeGrafter"/>
</dbReference>
<dbReference type="InterPro" id="IPR001247">
    <property type="entry name" value="ExoRNase_PH_dom1"/>
</dbReference>
<comment type="similarity">
    <text evidence="3">Belongs to the RNase PH family.</text>
</comment>
<proteinExistence type="inferred from homology"/>
<evidence type="ECO:0000256" key="2">
    <source>
        <dbReference type="ARBA" id="ARBA00004496"/>
    </source>
</evidence>
<dbReference type="GO" id="GO:0034475">
    <property type="term" value="P:U4 snRNA 3'-end processing"/>
    <property type="evidence" value="ECO:0007669"/>
    <property type="project" value="TreeGrafter"/>
</dbReference>
<accession>A0A024GTI9</accession>
<dbReference type="InterPro" id="IPR050080">
    <property type="entry name" value="RNase_PH"/>
</dbReference>
<dbReference type="SUPFAM" id="SSF54211">
    <property type="entry name" value="Ribosomal protein S5 domain 2-like"/>
    <property type="match status" value="1"/>
</dbReference>
<evidence type="ECO:0000256" key="8">
    <source>
        <dbReference type="ARBA" id="ARBA00023242"/>
    </source>
</evidence>
<feature type="domain" description="Exoribonuclease phosphorolytic" evidence="10">
    <location>
        <begin position="165"/>
        <end position="226"/>
    </location>
</feature>
<dbReference type="GO" id="GO:0006364">
    <property type="term" value="P:rRNA processing"/>
    <property type="evidence" value="ECO:0007669"/>
    <property type="project" value="UniProtKB-KW"/>
</dbReference>
<dbReference type="Pfam" id="PF01138">
    <property type="entry name" value="RNase_PH"/>
    <property type="match status" value="1"/>
</dbReference>
<dbReference type="InterPro" id="IPR027408">
    <property type="entry name" value="PNPase/RNase_PH_dom_sf"/>
</dbReference>
<dbReference type="OrthoDB" id="2504340at2759"/>
<evidence type="ECO:0000313" key="12">
    <source>
        <dbReference type="Proteomes" id="UP000053237"/>
    </source>
</evidence>
<feature type="domain" description="Exoribonuclease phosphorolytic" evidence="9">
    <location>
        <begin position="32"/>
        <end position="162"/>
    </location>
</feature>
<dbReference type="InterPro" id="IPR020568">
    <property type="entry name" value="Ribosomal_Su5_D2-typ_SF"/>
</dbReference>
<reference evidence="11 12" key="1">
    <citation type="submission" date="2012-05" db="EMBL/GenBank/DDBJ databases">
        <title>Recombination and specialization in a pathogen metapopulation.</title>
        <authorList>
            <person name="Gardiner A."/>
            <person name="Kemen E."/>
            <person name="Schultz-Larsen T."/>
            <person name="MacLean D."/>
            <person name="Van Oosterhout C."/>
            <person name="Jones J.D.G."/>
        </authorList>
    </citation>
    <scope>NUCLEOTIDE SEQUENCE [LARGE SCALE GENOMIC DNA]</scope>
    <source>
        <strain evidence="11 12">Ac Nc2</strain>
    </source>
</reference>
<dbReference type="AlphaFoldDB" id="A0A024GTI9"/>
<dbReference type="InParanoid" id="A0A024GTI9"/>
<evidence type="ECO:0000256" key="5">
    <source>
        <dbReference type="ARBA" id="ARBA00022552"/>
    </source>
</evidence>
<keyword evidence="8" id="KW-0539">Nucleus</keyword>
<dbReference type="GO" id="GO:0000177">
    <property type="term" value="C:cytoplasmic exosome (RNase complex)"/>
    <property type="evidence" value="ECO:0007669"/>
    <property type="project" value="TreeGrafter"/>
</dbReference>
<evidence type="ECO:0000256" key="1">
    <source>
        <dbReference type="ARBA" id="ARBA00004123"/>
    </source>
</evidence>
<dbReference type="InterPro" id="IPR015847">
    <property type="entry name" value="ExoRNase_PH_dom2"/>
</dbReference>
<keyword evidence="5" id="KW-0698">rRNA processing</keyword>
<evidence type="ECO:0000256" key="6">
    <source>
        <dbReference type="ARBA" id="ARBA00022835"/>
    </source>
</evidence>
<organism evidence="11 12">
    <name type="scientific">Albugo candida</name>
    <dbReference type="NCBI Taxonomy" id="65357"/>
    <lineage>
        <taxon>Eukaryota</taxon>
        <taxon>Sar</taxon>
        <taxon>Stramenopiles</taxon>
        <taxon>Oomycota</taxon>
        <taxon>Peronosporomycetes</taxon>
        <taxon>Albuginales</taxon>
        <taxon>Albuginaceae</taxon>
        <taxon>Albugo</taxon>
    </lineage>
</organism>
<dbReference type="FunCoup" id="A0A024GTI9">
    <property type="interactions" value="24"/>
</dbReference>
<keyword evidence="6" id="KW-0271">Exosome</keyword>
<dbReference type="GO" id="GO:0000176">
    <property type="term" value="C:nuclear exosome (RNase complex)"/>
    <property type="evidence" value="ECO:0007669"/>
    <property type="project" value="TreeGrafter"/>
</dbReference>
<keyword evidence="4" id="KW-0963">Cytoplasm</keyword>
<comment type="subcellular location">
    <subcellularLocation>
        <location evidence="2">Cytoplasm</location>
    </subcellularLocation>
    <subcellularLocation>
        <location evidence="1">Nucleus</location>
    </subcellularLocation>
</comment>
<dbReference type="Gene3D" id="3.30.230.70">
    <property type="entry name" value="GHMP Kinase, N-terminal domain"/>
    <property type="match status" value="1"/>
</dbReference>
<evidence type="ECO:0000256" key="4">
    <source>
        <dbReference type="ARBA" id="ARBA00022490"/>
    </source>
</evidence>
<dbReference type="Pfam" id="PF03725">
    <property type="entry name" value="RNase_PH_C"/>
    <property type="match status" value="1"/>
</dbReference>
<keyword evidence="12" id="KW-1185">Reference proteome</keyword>
<dbReference type="InterPro" id="IPR036345">
    <property type="entry name" value="ExoRNase_PH_dom2_sf"/>
</dbReference>